<organism evidence="4 5">
    <name type="scientific">Abeliophyllum distichum</name>
    <dbReference type="NCBI Taxonomy" id="126358"/>
    <lineage>
        <taxon>Eukaryota</taxon>
        <taxon>Viridiplantae</taxon>
        <taxon>Streptophyta</taxon>
        <taxon>Embryophyta</taxon>
        <taxon>Tracheophyta</taxon>
        <taxon>Spermatophyta</taxon>
        <taxon>Magnoliopsida</taxon>
        <taxon>eudicotyledons</taxon>
        <taxon>Gunneridae</taxon>
        <taxon>Pentapetalae</taxon>
        <taxon>asterids</taxon>
        <taxon>lamiids</taxon>
        <taxon>Lamiales</taxon>
        <taxon>Oleaceae</taxon>
        <taxon>Forsythieae</taxon>
        <taxon>Abeliophyllum</taxon>
    </lineage>
</organism>
<dbReference type="SUPFAM" id="SSF57756">
    <property type="entry name" value="Retrovirus zinc finger-like domains"/>
    <property type="match status" value="1"/>
</dbReference>
<dbReference type="EMBL" id="JBFOLK010000009">
    <property type="protein sequence ID" value="KAL2486161.1"/>
    <property type="molecule type" value="Genomic_DNA"/>
</dbReference>
<dbReference type="Proteomes" id="UP001604336">
    <property type="component" value="Unassembled WGS sequence"/>
</dbReference>
<reference evidence="5" key="1">
    <citation type="submission" date="2024-07" db="EMBL/GenBank/DDBJ databases">
        <title>Two chromosome-level genome assemblies of Korean endemic species Abeliophyllum distichum and Forsythia ovata (Oleaceae).</title>
        <authorList>
            <person name="Jang H."/>
        </authorList>
    </citation>
    <scope>NUCLEOTIDE SEQUENCE [LARGE SCALE GENOMIC DNA]</scope>
</reference>
<gene>
    <name evidence="4" type="ORF">Adt_30917</name>
</gene>
<feature type="compositionally biased region" description="Basic and acidic residues" evidence="2">
    <location>
        <begin position="101"/>
        <end position="133"/>
    </location>
</feature>
<dbReference type="GO" id="GO:0008270">
    <property type="term" value="F:zinc ion binding"/>
    <property type="evidence" value="ECO:0007669"/>
    <property type="project" value="UniProtKB-KW"/>
</dbReference>
<comment type="caution">
    <text evidence="4">The sequence shown here is derived from an EMBL/GenBank/DDBJ whole genome shotgun (WGS) entry which is preliminary data.</text>
</comment>
<evidence type="ECO:0000259" key="3">
    <source>
        <dbReference type="PROSITE" id="PS50158"/>
    </source>
</evidence>
<dbReference type="PROSITE" id="PS50158">
    <property type="entry name" value="ZF_CCHC"/>
    <property type="match status" value="1"/>
</dbReference>
<evidence type="ECO:0000256" key="2">
    <source>
        <dbReference type="SAM" id="MobiDB-lite"/>
    </source>
</evidence>
<dbReference type="AlphaFoldDB" id="A0ABD1RE04"/>
<dbReference type="InterPro" id="IPR001878">
    <property type="entry name" value="Znf_CCHC"/>
</dbReference>
<keyword evidence="1" id="KW-0862">Zinc</keyword>
<feature type="region of interest" description="Disordered" evidence="2">
    <location>
        <begin position="101"/>
        <end position="145"/>
    </location>
</feature>
<dbReference type="InterPro" id="IPR036875">
    <property type="entry name" value="Znf_CCHC_sf"/>
</dbReference>
<keyword evidence="1" id="KW-0863">Zinc-finger</keyword>
<name>A0ABD1RE04_9LAMI</name>
<proteinExistence type="predicted"/>
<feature type="domain" description="CCHC-type" evidence="3">
    <location>
        <begin position="94"/>
        <end position="108"/>
    </location>
</feature>
<dbReference type="Gene3D" id="4.10.60.10">
    <property type="entry name" value="Zinc finger, CCHC-type"/>
    <property type="match status" value="1"/>
</dbReference>
<evidence type="ECO:0000313" key="4">
    <source>
        <dbReference type="EMBL" id="KAL2486161.1"/>
    </source>
</evidence>
<evidence type="ECO:0000256" key="1">
    <source>
        <dbReference type="PROSITE-ProRule" id="PRU00047"/>
    </source>
</evidence>
<protein>
    <submittedName>
        <fullName evidence="4">Protein FAR1-RELATED SEQUENCE</fullName>
    </submittedName>
</protein>
<evidence type="ECO:0000313" key="5">
    <source>
        <dbReference type="Proteomes" id="UP001604336"/>
    </source>
</evidence>
<accession>A0ABD1RE04</accession>
<keyword evidence="5" id="KW-1185">Reference proteome</keyword>
<keyword evidence="1" id="KW-0479">Metal-binding</keyword>
<sequence length="159" mass="17592">MARHGLLSHKASLIVDDAALTDARSTFLMNEFESLHLRVKEISDGGNIGSTQYKSITRPDSVTIEDLSAVRAKGCGKRMKSAKEKSISKQNRQCRICGQHGHDKRTCPTRNERANTDVHERNDGTHGDQRDDGTQFGGGDDGTFTSQASSHYDVVNWFL</sequence>